<gene>
    <name evidence="1" type="ORF">AMTR_s00016p00244790</name>
</gene>
<organism evidence="1 2">
    <name type="scientific">Amborella trichopoda</name>
    <dbReference type="NCBI Taxonomy" id="13333"/>
    <lineage>
        <taxon>Eukaryota</taxon>
        <taxon>Viridiplantae</taxon>
        <taxon>Streptophyta</taxon>
        <taxon>Embryophyta</taxon>
        <taxon>Tracheophyta</taxon>
        <taxon>Spermatophyta</taxon>
        <taxon>Magnoliopsida</taxon>
        <taxon>Amborellales</taxon>
        <taxon>Amborellaceae</taxon>
        <taxon>Amborella</taxon>
    </lineage>
</organism>
<evidence type="ECO:0000313" key="2">
    <source>
        <dbReference type="Proteomes" id="UP000017836"/>
    </source>
</evidence>
<dbReference type="Proteomes" id="UP000017836">
    <property type="component" value="Unassembled WGS sequence"/>
</dbReference>
<sequence>MVVQMDGQDASSGWRLNQGRKIPSEVCSVSWEQLPLESFICRPLALLSGKVVYGPAGPCKSLGI</sequence>
<dbReference type="HOGENOM" id="CLU_2870568_0_0_1"/>
<dbReference type="EMBL" id="KI393908">
    <property type="protein sequence ID" value="ERN06360.1"/>
    <property type="molecule type" value="Genomic_DNA"/>
</dbReference>
<proteinExistence type="predicted"/>
<accession>W1PGY3</accession>
<dbReference type="AlphaFoldDB" id="W1PGY3"/>
<protein>
    <submittedName>
        <fullName evidence="1">Uncharacterized protein</fullName>
    </submittedName>
</protein>
<reference evidence="2" key="1">
    <citation type="journal article" date="2013" name="Science">
        <title>The Amborella genome and the evolution of flowering plants.</title>
        <authorList>
            <consortium name="Amborella Genome Project"/>
        </authorList>
    </citation>
    <scope>NUCLEOTIDE SEQUENCE [LARGE SCALE GENOMIC DNA]</scope>
</reference>
<name>W1PGY3_AMBTC</name>
<keyword evidence="2" id="KW-1185">Reference proteome</keyword>
<evidence type="ECO:0000313" key="1">
    <source>
        <dbReference type="EMBL" id="ERN06360.1"/>
    </source>
</evidence>
<dbReference type="Gramene" id="ERN06360">
    <property type="protein sequence ID" value="ERN06360"/>
    <property type="gene ID" value="AMTR_s00016p00244790"/>
</dbReference>